<accession>A0A0K1ELR9</accession>
<feature type="region of interest" description="Disordered" evidence="1">
    <location>
        <begin position="35"/>
        <end position="74"/>
    </location>
</feature>
<evidence type="ECO:0000313" key="2">
    <source>
        <dbReference type="EMBL" id="AKT41597.1"/>
    </source>
</evidence>
<sequence>MVRGAGLLRRRVVPVLCTGTLLLCGCPGTLPLEKEEYLTGGAGGGGEGGAGGAGGSQGEGGAGATGEGGAGGAS</sequence>
<protein>
    <submittedName>
        <fullName evidence="2">Uncharacterized protein</fullName>
    </submittedName>
</protein>
<dbReference type="EMBL" id="CP012159">
    <property type="protein sequence ID" value="AKT41597.1"/>
    <property type="molecule type" value="Genomic_DNA"/>
</dbReference>
<keyword evidence="3" id="KW-1185">Reference proteome</keyword>
<evidence type="ECO:0000256" key="1">
    <source>
        <dbReference type="SAM" id="MobiDB-lite"/>
    </source>
</evidence>
<name>A0A0K1ELR9_CHOCO</name>
<dbReference type="RefSeq" id="WP_050433358.1">
    <property type="nucleotide sequence ID" value="NZ_CP012159.1"/>
</dbReference>
<gene>
    <name evidence="2" type="ORF">CMC5_058040</name>
</gene>
<dbReference type="Proteomes" id="UP000067626">
    <property type="component" value="Chromosome"/>
</dbReference>
<reference evidence="2 3" key="1">
    <citation type="submission" date="2015-07" db="EMBL/GenBank/DDBJ databases">
        <title>Genome analysis of myxobacterium Chondromyces crocatus Cm c5 reveals a high potential for natural compound synthesis and the genetic basis for the loss of fruiting body formation.</title>
        <authorList>
            <person name="Zaburannyi N."/>
            <person name="Bunk B."/>
            <person name="Maier J."/>
            <person name="Overmann J."/>
            <person name="Mueller R."/>
        </authorList>
    </citation>
    <scope>NUCLEOTIDE SEQUENCE [LARGE SCALE GENOMIC DNA]</scope>
    <source>
        <strain evidence="2 3">Cm c5</strain>
    </source>
</reference>
<dbReference type="AlphaFoldDB" id="A0A0K1ELR9"/>
<dbReference type="PROSITE" id="PS51257">
    <property type="entry name" value="PROKAR_LIPOPROTEIN"/>
    <property type="match status" value="1"/>
</dbReference>
<feature type="compositionally biased region" description="Gly residues" evidence="1">
    <location>
        <begin position="40"/>
        <end position="74"/>
    </location>
</feature>
<organism evidence="2 3">
    <name type="scientific">Chondromyces crocatus</name>
    <dbReference type="NCBI Taxonomy" id="52"/>
    <lineage>
        <taxon>Bacteria</taxon>
        <taxon>Pseudomonadati</taxon>
        <taxon>Myxococcota</taxon>
        <taxon>Polyangia</taxon>
        <taxon>Polyangiales</taxon>
        <taxon>Polyangiaceae</taxon>
        <taxon>Chondromyces</taxon>
    </lineage>
</organism>
<proteinExistence type="predicted"/>
<dbReference type="KEGG" id="ccro:CMC5_058040"/>
<evidence type="ECO:0000313" key="3">
    <source>
        <dbReference type="Proteomes" id="UP000067626"/>
    </source>
</evidence>